<proteinExistence type="predicted"/>
<dbReference type="OrthoDB" id="2679301at2"/>
<accession>A0A3G9JAX5</accession>
<dbReference type="RefSeq" id="WP_125656762.1">
    <property type="nucleotide sequence ID" value="NZ_AP019308.1"/>
</dbReference>
<sequence>MRSIWKRLLFTSVITVAVTVLLSALPHNFKNRTAMNGDVAVFRSVPVKRLSSDNLVDSMLGLQLTLKLKRVVWNQAVLSVDLSVEGNDSNTQLWMGDLERLLYLAFIKAENVNRVLVRFVEPGLVNESGYETTRFIAATDIRRTDSWLTTDLSKLGSSDPFTDIIWKQRLRLSISGNSSKVSSL</sequence>
<protein>
    <submittedName>
        <fullName evidence="1">Uncharacterized protein</fullName>
    </submittedName>
</protein>
<dbReference type="AlphaFoldDB" id="A0A3G9JAX5"/>
<organism evidence="1 2">
    <name type="scientific">Paenibacillus baekrokdamisoli</name>
    <dbReference type="NCBI Taxonomy" id="1712516"/>
    <lineage>
        <taxon>Bacteria</taxon>
        <taxon>Bacillati</taxon>
        <taxon>Bacillota</taxon>
        <taxon>Bacilli</taxon>
        <taxon>Bacillales</taxon>
        <taxon>Paenibacillaceae</taxon>
        <taxon>Paenibacillus</taxon>
    </lineage>
</organism>
<dbReference type="Proteomes" id="UP000275368">
    <property type="component" value="Chromosome"/>
</dbReference>
<dbReference type="KEGG" id="pbk:Back11_23430"/>
<name>A0A3G9JAX5_9BACL</name>
<gene>
    <name evidence="1" type="ORF">Back11_23430</name>
</gene>
<dbReference type="EMBL" id="AP019308">
    <property type="protein sequence ID" value="BBH20998.1"/>
    <property type="molecule type" value="Genomic_DNA"/>
</dbReference>
<keyword evidence="2" id="KW-1185">Reference proteome</keyword>
<evidence type="ECO:0000313" key="1">
    <source>
        <dbReference type="EMBL" id="BBH20998.1"/>
    </source>
</evidence>
<evidence type="ECO:0000313" key="2">
    <source>
        <dbReference type="Proteomes" id="UP000275368"/>
    </source>
</evidence>
<reference evidence="1 2" key="1">
    <citation type="submission" date="2018-11" db="EMBL/GenBank/DDBJ databases">
        <title>Complete genome sequence of Paenibacillus baekrokdamisoli strain KCTC 33723.</title>
        <authorList>
            <person name="Kang S.W."/>
            <person name="Lee K.C."/>
            <person name="Kim K.K."/>
            <person name="Kim J.S."/>
            <person name="Kim D.S."/>
            <person name="Ko S.H."/>
            <person name="Yang S.H."/>
            <person name="Lee J.S."/>
        </authorList>
    </citation>
    <scope>NUCLEOTIDE SEQUENCE [LARGE SCALE GENOMIC DNA]</scope>
    <source>
        <strain evidence="1 2">KCTC 33723</strain>
    </source>
</reference>